<dbReference type="Proteomes" id="UP000600247">
    <property type="component" value="Unassembled WGS sequence"/>
</dbReference>
<evidence type="ECO:0008006" key="3">
    <source>
        <dbReference type="Google" id="ProtNLM"/>
    </source>
</evidence>
<evidence type="ECO:0000313" key="1">
    <source>
        <dbReference type="EMBL" id="GGG71511.1"/>
    </source>
</evidence>
<keyword evidence="2" id="KW-1185">Reference proteome</keyword>
<accession>A0A917H919</accession>
<comment type="caution">
    <text evidence="1">The sequence shown here is derived from an EMBL/GenBank/DDBJ whole genome shotgun (WGS) entry which is preliminary data.</text>
</comment>
<evidence type="ECO:0000313" key="2">
    <source>
        <dbReference type="Proteomes" id="UP000600247"/>
    </source>
</evidence>
<dbReference type="RefSeq" id="WP_188889902.1">
    <property type="nucleotide sequence ID" value="NZ_BMHY01000005.1"/>
</dbReference>
<dbReference type="AlphaFoldDB" id="A0A917H919"/>
<protein>
    <recommendedName>
        <fullName evidence="3">DUF1836 domain-containing protein</fullName>
    </recommendedName>
</protein>
<dbReference type="Pfam" id="PF08876">
    <property type="entry name" value="DUF1836"/>
    <property type="match status" value="1"/>
</dbReference>
<reference evidence="1 2" key="1">
    <citation type="journal article" date="2014" name="Int. J. Syst. Evol. Microbiol.">
        <title>Complete genome sequence of Corynebacterium casei LMG S-19264T (=DSM 44701T), isolated from a smear-ripened cheese.</title>
        <authorList>
            <consortium name="US DOE Joint Genome Institute (JGI-PGF)"/>
            <person name="Walter F."/>
            <person name="Albersmeier A."/>
            <person name="Kalinowski J."/>
            <person name="Ruckert C."/>
        </authorList>
    </citation>
    <scope>NUCLEOTIDE SEQUENCE [LARGE SCALE GENOMIC DNA]</scope>
    <source>
        <strain evidence="1 2">CGMCC 1.15286</strain>
    </source>
</reference>
<dbReference type="InterPro" id="IPR014975">
    <property type="entry name" value="DUF1836"/>
</dbReference>
<organism evidence="1 2">
    <name type="scientific">Paenibacillus radicis</name>
    <name type="common">ex Gao et al. 2016</name>
    <dbReference type="NCBI Taxonomy" id="1737354"/>
    <lineage>
        <taxon>Bacteria</taxon>
        <taxon>Bacillati</taxon>
        <taxon>Bacillota</taxon>
        <taxon>Bacilli</taxon>
        <taxon>Bacillales</taxon>
        <taxon>Paenibacillaceae</taxon>
        <taxon>Paenibacillus</taxon>
    </lineage>
</organism>
<dbReference type="PANTHER" id="PTHR40056:SF1">
    <property type="entry name" value="DUF1836 DOMAIN-CONTAINING PROTEIN"/>
    <property type="match status" value="1"/>
</dbReference>
<proteinExistence type="predicted"/>
<gene>
    <name evidence="1" type="ORF">GCM10010918_28820</name>
</gene>
<name>A0A917H919_9BACL</name>
<dbReference type="PANTHER" id="PTHR40056">
    <property type="entry name" value="HYPOTHETICAL CYTOSOLIC PROTEIN"/>
    <property type="match status" value="1"/>
</dbReference>
<dbReference type="EMBL" id="BMHY01000005">
    <property type="protein sequence ID" value="GGG71511.1"/>
    <property type="molecule type" value="Genomic_DNA"/>
</dbReference>
<sequence>METFTLTRKEMAGLLLALQGSSQDNPLQVLQQAWKKAHCEAYAAGSPLPAFLSTALPPVLDKLIKGNKVRGFSLQEISALGQLIEYSQISMTSMQNWVKRDFKAYFECPQVGKKYSLNQAALLYIIDDLKANLDFDSIRKLFDLLFCKPQGEGAQGDLINPLSLYAAYSTLFAELERTKHPMLEQAIRTAADKFAGSFTHLTDEQSEALRNILFIAALSIQTAYFHSLAKRYCNATLFLKG</sequence>